<organism evidence="1 2">
    <name type="scientific">Gulbenkiania mobilis</name>
    <dbReference type="NCBI Taxonomy" id="397457"/>
    <lineage>
        <taxon>Bacteria</taxon>
        <taxon>Pseudomonadati</taxon>
        <taxon>Pseudomonadota</taxon>
        <taxon>Betaproteobacteria</taxon>
        <taxon>Neisseriales</taxon>
        <taxon>Chromobacteriaceae</taxon>
        <taxon>Gulbenkiania</taxon>
    </lineage>
</organism>
<dbReference type="EMBL" id="SMDA01000005">
    <property type="protein sequence ID" value="TCW31320.1"/>
    <property type="molecule type" value="Genomic_DNA"/>
</dbReference>
<protein>
    <submittedName>
        <fullName evidence="1">Enhancing lycopene biosynthesis protein 2</fullName>
    </submittedName>
</protein>
<evidence type="ECO:0000313" key="2">
    <source>
        <dbReference type="Proteomes" id="UP000294801"/>
    </source>
</evidence>
<dbReference type="Proteomes" id="UP000294801">
    <property type="component" value="Unassembled WGS sequence"/>
</dbReference>
<dbReference type="NCBIfam" id="NF008747">
    <property type="entry name" value="PRK11780.1"/>
    <property type="match status" value="1"/>
</dbReference>
<keyword evidence="2" id="KW-1185">Reference proteome</keyword>
<dbReference type="RefSeq" id="WP_132098423.1">
    <property type="nucleotide sequence ID" value="NZ_SMDA01000005.1"/>
</dbReference>
<dbReference type="InterPro" id="IPR029062">
    <property type="entry name" value="Class_I_gatase-like"/>
</dbReference>
<dbReference type="PANTHER" id="PTHR10224">
    <property type="entry name" value="ES1 PROTEIN HOMOLOG, MITOCHONDRIAL"/>
    <property type="match status" value="1"/>
</dbReference>
<evidence type="ECO:0000313" key="1">
    <source>
        <dbReference type="EMBL" id="TCW31320.1"/>
    </source>
</evidence>
<reference evidence="1 2" key="1">
    <citation type="submission" date="2019-03" db="EMBL/GenBank/DDBJ databases">
        <title>Genomic Encyclopedia of Type Strains, Phase IV (KMG-IV): sequencing the most valuable type-strain genomes for metagenomic binning, comparative biology and taxonomic classification.</title>
        <authorList>
            <person name="Goeker M."/>
        </authorList>
    </citation>
    <scope>NUCLEOTIDE SEQUENCE [LARGE SCALE GENOMIC DNA]</scope>
    <source>
        <strain evidence="1 2">DSM 18507</strain>
    </source>
</reference>
<name>A0ABY2CZ29_GULMO</name>
<dbReference type="SUPFAM" id="SSF52317">
    <property type="entry name" value="Class I glutamine amidotransferase-like"/>
    <property type="match status" value="1"/>
</dbReference>
<proteinExistence type="predicted"/>
<gene>
    <name evidence="1" type="ORF">EV669_10520</name>
</gene>
<dbReference type="PANTHER" id="PTHR10224:SF12">
    <property type="entry name" value="GLYOXALASE ELBB"/>
    <property type="match status" value="1"/>
</dbReference>
<dbReference type="Gene3D" id="3.40.50.880">
    <property type="match status" value="1"/>
</dbReference>
<comment type="caution">
    <text evidence="1">The sequence shown here is derived from an EMBL/GenBank/DDBJ whole genome shotgun (WGS) entry which is preliminary data.</text>
</comment>
<sequence length="234" mass="24297">MENTLPVALVLSGCGVYDGSEVSEAVGVIVALSQAGIPYTCYAPDRPQLHVINHAKASETDETRNILDEAARIARGNILPLAELDVSRHSAIVFPGGFGAAKNLTNFARAGSQAELADDVRAAVLPFIQAHKPVVALCAAPLVLGLAAREAGITGARITFGNPSEGKAMAEALVSWGQQHVETAVDAACVDEHHRFITAPAYMYGQATPAEVFASCQAAIRALGTMLGHTATAA</sequence>
<accession>A0ABY2CZ29</accession>